<accession>A0ACC7LPD7</accession>
<name>A0ACC7LPD7_9FLAO</name>
<evidence type="ECO:0000313" key="1">
    <source>
        <dbReference type="EMBL" id="MFH6603432.1"/>
    </source>
</evidence>
<gene>
    <name evidence="1" type="ORF">ACEZ3G_08085</name>
</gene>
<keyword evidence="2" id="KW-1185">Reference proteome</keyword>
<protein>
    <submittedName>
        <fullName evidence="1">ABC transporter permease</fullName>
    </submittedName>
</protein>
<reference evidence="1" key="1">
    <citation type="submission" date="2024-09" db="EMBL/GenBank/DDBJ databases">
        <authorList>
            <person name="Liu J."/>
        </authorList>
    </citation>
    <scope>NUCLEOTIDE SEQUENCE</scope>
    <source>
        <strain evidence="1">NBU2967</strain>
    </source>
</reference>
<comment type="caution">
    <text evidence="1">The sequence shown here is derived from an EMBL/GenBank/DDBJ whole genome shotgun (WGS) entry which is preliminary data.</text>
</comment>
<evidence type="ECO:0000313" key="2">
    <source>
        <dbReference type="Proteomes" id="UP001595191"/>
    </source>
</evidence>
<proteinExistence type="predicted"/>
<dbReference type="Proteomes" id="UP001595191">
    <property type="component" value="Unassembled WGS sequence"/>
</dbReference>
<dbReference type="EMBL" id="JBHFPV010000001">
    <property type="protein sequence ID" value="MFH6603432.1"/>
    <property type="molecule type" value="Genomic_DNA"/>
</dbReference>
<sequence>MFKNYLIIAWRNVLKNKGLFSINLVGLALGIASCLIMMLFVVDELSYDSYNKKADQIVTVVFRAKVSGEEIKESSIMAPVGETLKKEFPEILDATRIRNYHTPKIIVDNQSFRKDKFAFVDANFFDVFTLPIIEGDDQNPLKEPNTAVITKAEAKKLFGASSAIGKSFRLDGKEQPFRVTGIIEEVPRNSHFHFDIFASMEGLEEAKSNSWFEGSFYTYLLLRKDTDYRNLETKFPHIIEKYMGANMQHVMGMPYEEFMKENQLGFKIFPLTDIHLRADNAVNDQLEQGGDIKYVYIFSAIALFMLLIACINFMNLSTATASKRAKEVGIRKVLGSNKNQLLYQFLSESFIATLFAMFLAAILVIISLPYYNELSGKELEVDYLGRPFVLISLFLLTLLVSLLAGSYPALFLSSFKPMTALKNKFLTGNQNNGVRSGLVVFQFVISAGLILATLVVNQQMQYIQDKDIGYERDQLLVIREAHLLGKDQEVFKNEMLKNPKVASISQSAFAPAGDSDDSQTMISNDGQFVRRMPVYNIDEHYISTMGMELVAGRNFSREFGADSTNVIINETAAKILGLGNEPLGKRITEGNNTDRTVIGVVKDFHFKSLHQPIDPLFMLYAPYGGLIIKAKSADISELIKDANALWNSFGTDEVFGYSLMDESYKQTYVVERKMGIVLNIFAMLTILVACLGLFGLVTYTSEQRFKEIGIRKVLGSSVFEIVAMLSRDFIKLVMISFFIAFPLGYYLMDKWLEGFAYRIEIRGWIFALTALATLLVAFGTIGWKSFRAATMNPVEALKEE</sequence>
<organism evidence="1 2">
    <name type="scientific">Meishania litoralis</name>
    <dbReference type="NCBI Taxonomy" id="3434685"/>
    <lineage>
        <taxon>Bacteria</taxon>
        <taxon>Pseudomonadati</taxon>
        <taxon>Bacteroidota</taxon>
        <taxon>Flavobacteriia</taxon>
        <taxon>Flavobacteriales</taxon>
        <taxon>Flavobacteriaceae</taxon>
        <taxon>Meishania</taxon>
    </lineage>
</organism>